<evidence type="ECO:0000256" key="6">
    <source>
        <dbReference type="PIRSR" id="PIRSR000189-1"/>
    </source>
</evidence>
<evidence type="ECO:0000256" key="2">
    <source>
        <dbReference type="ARBA" id="ARBA00006730"/>
    </source>
</evidence>
<dbReference type="InterPro" id="IPR006181">
    <property type="entry name" value="D-amino_acid_oxidase_CS"/>
</dbReference>
<name>A0A1J1HY50_9DIPT</name>
<feature type="binding site" evidence="6">
    <location>
        <position position="222"/>
    </location>
    <ligand>
        <name>D-dopa</name>
        <dbReference type="ChEBI" id="CHEBI:149689"/>
    </ligand>
</feature>
<dbReference type="GO" id="GO:0071949">
    <property type="term" value="F:FAD binding"/>
    <property type="evidence" value="ECO:0007669"/>
    <property type="project" value="InterPro"/>
</dbReference>
<dbReference type="Gene3D" id="3.40.50.720">
    <property type="entry name" value="NAD(P)-binding Rossmann-like Domain"/>
    <property type="match status" value="1"/>
</dbReference>
<dbReference type="Pfam" id="PF01266">
    <property type="entry name" value="DAO"/>
    <property type="match status" value="1"/>
</dbReference>
<dbReference type="OrthoDB" id="2015447at2759"/>
<dbReference type="InterPro" id="IPR006076">
    <property type="entry name" value="FAD-dep_OxRdtase"/>
</dbReference>
<feature type="binding site" evidence="6">
    <location>
        <position position="277"/>
    </location>
    <ligand>
        <name>D-dopa</name>
        <dbReference type="ChEBI" id="CHEBI:149689"/>
    </ligand>
</feature>
<dbReference type="GO" id="GO:0019478">
    <property type="term" value="P:D-amino acid catabolic process"/>
    <property type="evidence" value="ECO:0007669"/>
    <property type="project" value="TreeGrafter"/>
</dbReference>
<feature type="binding site" evidence="6">
    <location>
        <begin position="40"/>
        <end position="41"/>
    </location>
    <ligand>
        <name>FAD</name>
        <dbReference type="ChEBI" id="CHEBI:57692"/>
    </ligand>
</feature>
<sequence length="334" mass="37473">MKIAVVGSGVVGLTTAIELQKEYRNANITIIADNFYKDTTSYVAAGIFRPGTSFSGPTEEITKKWVRDSYQHWDDIRKSSYSNLAGVCEVSGYILSSYSQSITRNFLIEDVLPAYRNATEEELKICPGNWKYGSFFTTLVTECGLYLPWATKNFLDRGGQIFNRKINDFADLHGTYDIIVNCTGLEAKNLCNDRKVVPIRGQVLKVHAPWIKMAYYGDYDTYIVPGFSGVTLGGCRNFESVDMTPNKYDFDSIKSRCEALVPSLQTAKVTEVKVGLRPHRDPVRVEYEFKDTSQGILKIIHNYGHGGYGVTTSPGTAKYAVKLVRDVWTGYSRL</sequence>
<evidence type="ECO:0000313" key="9">
    <source>
        <dbReference type="Proteomes" id="UP000183832"/>
    </source>
</evidence>
<feature type="binding site" evidence="6">
    <location>
        <position position="307"/>
    </location>
    <ligand>
        <name>D-dopa</name>
        <dbReference type="ChEBI" id="CHEBI:149689"/>
    </ligand>
</feature>
<dbReference type="PANTHER" id="PTHR11530:SF17">
    <property type="entry name" value="RE49860P"/>
    <property type="match status" value="1"/>
</dbReference>
<keyword evidence="5" id="KW-0560">Oxidoreductase</keyword>
<dbReference type="SUPFAM" id="SSF54373">
    <property type="entry name" value="FAD-linked reductases, C-terminal domain"/>
    <property type="match status" value="1"/>
</dbReference>
<evidence type="ECO:0000256" key="5">
    <source>
        <dbReference type="ARBA" id="ARBA00023002"/>
    </source>
</evidence>
<accession>A0A1J1HY50</accession>
<dbReference type="STRING" id="568069.A0A1J1HY50"/>
<dbReference type="PANTHER" id="PTHR11530">
    <property type="entry name" value="D-AMINO ACID OXIDASE"/>
    <property type="match status" value="1"/>
</dbReference>
<feature type="binding site" evidence="6">
    <location>
        <begin position="306"/>
        <end position="311"/>
    </location>
    <ligand>
        <name>FAD</name>
        <dbReference type="ChEBI" id="CHEBI:57692"/>
    </ligand>
</feature>
<protein>
    <submittedName>
        <fullName evidence="8">CLUMA_CG006587, isoform A</fullName>
    </submittedName>
</protein>
<gene>
    <name evidence="8" type="primary">putative D-aspartate oxidase</name>
    <name evidence="8" type="ORF">CLUMA_CG006587</name>
</gene>
<dbReference type="InterPro" id="IPR023209">
    <property type="entry name" value="DAO"/>
</dbReference>
<keyword evidence="3" id="KW-0285">Flavoprotein</keyword>
<comment type="cofactor">
    <cofactor evidence="1 6">
        <name>FAD</name>
        <dbReference type="ChEBI" id="CHEBI:57692"/>
    </cofactor>
</comment>
<feature type="binding site" evidence="6">
    <location>
        <position position="183"/>
    </location>
    <ligand>
        <name>FAD</name>
        <dbReference type="ChEBI" id="CHEBI:57692"/>
    </ligand>
</feature>
<feature type="domain" description="FAD dependent oxidoreductase" evidence="7">
    <location>
        <begin position="2"/>
        <end position="322"/>
    </location>
</feature>
<dbReference type="GO" id="GO:0003884">
    <property type="term" value="F:D-amino-acid oxidase activity"/>
    <property type="evidence" value="ECO:0007669"/>
    <property type="project" value="InterPro"/>
</dbReference>
<keyword evidence="4 6" id="KW-0274">FAD</keyword>
<dbReference type="EMBL" id="CVRI01000036">
    <property type="protein sequence ID" value="CRK92949.1"/>
    <property type="molecule type" value="Genomic_DNA"/>
</dbReference>
<dbReference type="PIRSF" id="PIRSF000189">
    <property type="entry name" value="D-aa_oxidase"/>
    <property type="match status" value="1"/>
</dbReference>
<proteinExistence type="inferred from homology"/>
<evidence type="ECO:0000256" key="1">
    <source>
        <dbReference type="ARBA" id="ARBA00001974"/>
    </source>
</evidence>
<dbReference type="PROSITE" id="PS00677">
    <property type="entry name" value="DAO"/>
    <property type="match status" value="1"/>
</dbReference>
<evidence type="ECO:0000313" key="8">
    <source>
        <dbReference type="EMBL" id="CRK92949.1"/>
    </source>
</evidence>
<dbReference type="GO" id="GO:0005737">
    <property type="term" value="C:cytoplasm"/>
    <property type="evidence" value="ECO:0007669"/>
    <property type="project" value="TreeGrafter"/>
</dbReference>
<evidence type="ECO:0000256" key="3">
    <source>
        <dbReference type="ARBA" id="ARBA00022630"/>
    </source>
</evidence>
<dbReference type="Gene3D" id="3.30.9.10">
    <property type="entry name" value="D-Amino Acid Oxidase, subunit A, domain 2"/>
    <property type="match status" value="1"/>
</dbReference>
<comment type="similarity">
    <text evidence="2">Belongs to the DAMOX/DASOX family.</text>
</comment>
<organism evidence="8 9">
    <name type="scientific">Clunio marinus</name>
    <dbReference type="NCBI Taxonomy" id="568069"/>
    <lineage>
        <taxon>Eukaryota</taxon>
        <taxon>Metazoa</taxon>
        <taxon>Ecdysozoa</taxon>
        <taxon>Arthropoda</taxon>
        <taxon>Hexapoda</taxon>
        <taxon>Insecta</taxon>
        <taxon>Pterygota</taxon>
        <taxon>Neoptera</taxon>
        <taxon>Endopterygota</taxon>
        <taxon>Diptera</taxon>
        <taxon>Nematocera</taxon>
        <taxon>Chironomoidea</taxon>
        <taxon>Chironomidae</taxon>
        <taxon>Clunio</taxon>
    </lineage>
</organism>
<evidence type="ECO:0000256" key="4">
    <source>
        <dbReference type="ARBA" id="ARBA00022827"/>
    </source>
</evidence>
<dbReference type="SUPFAM" id="SSF51971">
    <property type="entry name" value="Nucleotide-binding domain"/>
    <property type="match status" value="1"/>
</dbReference>
<keyword evidence="9" id="KW-1185">Reference proteome</keyword>
<dbReference type="AlphaFoldDB" id="A0A1J1HY50"/>
<evidence type="ECO:0000259" key="7">
    <source>
        <dbReference type="Pfam" id="PF01266"/>
    </source>
</evidence>
<dbReference type="Proteomes" id="UP000183832">
    <property type="component" value="Unassembled WGS sequence"/>
</dbReference>
<reference evidence="8 9" key="1">
    <citation type="submission" date="2015-04" db="EMBL/GenBank/DDBJ databases">
        <authorList>
            <person name="Syromyatnikov M.Y."/>
            <person name="Popov V.N."/>
        </authorList>
    </citation>
    <scope>NUCLEOTIDE SEQUENCE [LARGE SCALE GENOMIC DNA]</scope>
</reference>